<dbReference type="Proteomes" id="UP000008021">
    <property type="component" value="Chromosome 6"/>
</dbReference>
<sequence length="84" mass="10214">MEQTSSEPLDPLSHEEFLHMSNFMRWEANTLMNKIQSKEADAEKERKLEERYKIAFVLEQQWIDLEKNKFELKRMKIHGLNVLY</sequence>
<protein>
    <submittedName>
        <fullName evidence="1">Uncharacterized protein</fullName>
    </submittedName>
</protein>
<evidence type="ECO:0000313" key="1">
    <source>
        <dbReference type="EnsemblPlants" id="OMERI06G23000.1"/>
    </source>
</evidence>
<keyword evidence="2" id="KW-1185">Reference proteome</keyword>
<reference evidence="1" key="2">
    <citation type="submission" date="2018-05" db="EMBL/GenBank/DDBJ databases">
        <title>OmerRS3 (Oryza meridionalis Reference Sequence Version 3).</title>
        <authorList>
            <person name="Zhang J."/>
            <person name="Kudrna D."/>
            <person name="Lee S."/>
            <person name="Talag J."/>
            <person name="Welchert J."/>
            <person name="Wing R.A."/>
        </authorList>
    </citation>
    <scope>NUCLEOTIDE SEQUENCE [LARGE SCALE GENOMIC DNA]</scope>
    <source>
        <strain evidence="1">cv. OR44</strain>
    </source>
</reference>
<dbReference type="HOGENOM" id="CLU_2531285_0_0_1"/>
<organism evidence="1">
    <name type="scientific">Oryza meridionalis</name>
    <dbReference type="NCBI Taxonomy" id="40149"/>
    <lineage>
        <taxon>Eukaryota</taxon>
        <taxon>Viridiplantae</taxon>
        <taxon>Streptophyta</taxon>
        <taxon>Embryophyta</taxon>
        <taxon>Tracheophyta</taxon>
        <taxon>Spermatophyta</taxon>
        <taxon>Magnoliopsida</taxon>
        <taxon>Liliopsida</taxon>
        <taxon>Poales</taxon>
        <taxon>Poaceae</taxon>
        <taxon>BOP clade</taxon>
        <taxon>Oryzoideae</taxon>
        <taxon>Oryzeae</taxon>
        <taxon>Oryzinae</taxon>
        <taxon>Oryza</taxon>
    </lineage>
</organism>
<dbReference type="EnsemblPlants" id="OMERI06G23000.1">
    <property type="protein sequence ID" value="OMERI06G23000.1"/>
    <property type="gene ID" value="OMERI06G23000"/>
</dbReference>
<proteinExistence type="predicted"/>
<accession>A0A0E0E4J1</accession>
<evidence type="ECO:0000313" key="2">
    <source>
        <dbReference type="Proteomes" id="UP000008021"/>
    </source>
</evidence>
<dbReference type="Gramene" id="OMERI06G23000.1">
    <property type="protein sequence ID" value="OMERI06G23000.1"/>
    <property type="gene ID" value="OMERI06G23000"/>
</dbReference>
<reference evidence="1" key="1">
    <citation type="submission" date="2015-04" db="UniProtKB">
        <authorList>
            <consortium name="EnsemblPlants"/>
        </authorList>
    </citation>
    <scope>IDENTIFICATION</scope>
</reference>
<dbReference type="AlphaFoldDB" id="A0A0E0E4J1"/>
<name>A0A0E0E4J1_9ORYZ</name>